<keyword evidence="10" id="KW-0408">Iron</keyword>
<evidence type="ECO:0000256" key="2">
    <source>
        <dbReference type="ARBA" id="ARBA00004651"/>
    </source>
</evidence>
<keyword evidence="7" id="KW-0479">Metal-binding</keyword>
<dbReference type="SUPFAM" id="SSF81342">
    <property type="entry name" value="Transmembrane di-heme cytochromes"/>
    <property type="match status" value="1"/>
</dbReference>
<dbReference type="RefSeq" id="WP_101682057.1">
    <property type="nucleotide sequence ID" value="NZ_PJRP01000005.1"/>
</dbReference>
<feature type="transmembrane region" description="Helical" evidence="13">
    <location>
        <begin position="14"/>
        <end position="35"/>
    </location>
</feature>
<keyword evidence="6 13" id="KW-0812">Transmembrane</keyword>
<feature type="transmembrane region" description="Helical" evidence="13">
    <location>
        <begin position="91"/>
        <end position="113"/>
    </location>
</feature>
<dbReference type="Proteomes" id="UP000234341">
    <property type="component" value="Unassembled WGS sequence"/>
</dbReference>
<dbReference type="OrthoDB" id="8536275at2"/>
<dbReference type="GO" id="GO:0022904">
    <property type="term" value="P:respiratory electron transport chain"/>
    <property type="evidence" value="ECO:0007669"/>
    <property type="project" value="InterPro"/>
</dbReference>
<sequence length="180" mass="19448">MMATHTQFSGLQKLLHWLMAVLILSMLFVGVGMVFTVSRAHDTLVALHRPLGVALLLLVIVRLAVRLRRGAPPLPDSMPAVQRVIAKASHYVLYALMLAMPLIGWGMLSAGGYPVTMAGGFHLPPILPASVTLFALLRTLHTWLGLTLFAVVLLHLAAALLHALVLRDGVFQAMAPGARR</sequence>
<comment type="similarity">
    <text evidence="12">Belongs to the cytochrome b561 family.</text>
</comment>
<keyword evidence="5" id="KW-0349">Heme</keyword>
<keyword evidence="8" id="KW-0249">Electron transport</keyword>
<protein>
    <submittedName>
        <fullName evidence="15">Cytochrome B</fullName>
    </submittedName>
</protein>
<evidence type="ECO:0000256" key="7">
    <source>
        <dbReference type="ARBA" id="ARBA00022723"/>
    </source>
</evidence>
<organism evidence="15 16">
    <name type="scientific">Cupriavidus pauculus</name>
    <dbReference type="NCBI Taxonomy" id="82633"/>
    <lineage>
        <taxon>Bacteria</taxon>
        <taxon>Pseudomonadati</taxon>
        <taxon>Pseudomonadota</taxon>
        <taxon>Betaproteobacteria</taxon>
        <taxon>Burkholderiales</taxon>
        <taxon>Burkholderiaceae</taxon>
        <taxon>Cupriavidus</taxon>
    </lineage>
</organism>
<dbReference type="PANTHER" id="PTHR30529:SF6">
    <property type="entry name" value="BLL0291 PROTEIN"/>
    <property type="match status" value="1"/>
</dbReference>
<feature type="domain" description="Cytochrome b561 bacterial/Ni-hydrogenase" evidence="14">
    <location>
        <begin position="8"/>
        <end position="177"/>
    </location>
</feature>
<evidence type="ECO:0000256" key="13">
    <source>
        <dbReference type="SAM" id="Phobius"/>
    </source>
</evidence>
<evidence type="ECO:0000256" key="8">
    <source>
        <dbReference type="ARBA" id="ARBA00022982"/>
    </source>
</evidence>
<accession>A0A2N5CCY2</accession>
<evidence type="ECO:0000256" key="5">
    <source>
        <dbReference type="ARBA" id="ARBA00022617"/>
    </source>
</evidence>
<evidence type="ECO:0000256" key="11">
    <source>
        <dbReference type="ARBA" id="ARBA00023136"/>
    </source>
</evidence>
<feature type="transmembrane region" description="Helical" evidence="13">
    <location>
        <begin position="119"/>
        <end position="137"/>
    </location>
</feature>
<dbReference type="STRING" id="82633.GCA_000974605_00958"/>
<evidence type="ECO:0000256" key="10">
    <source>
        <dbReference type="ARBA" id="ARBA00023004"/>
    </source>
</evidence>
<proteinExistence type="inferred from homology"/>
<evidence type="ECO:0000256" key="1">
    <source>
        <dbReference type="ARBA" id="ARBA00001970"/>
    </source>
</evidence>
<keyword evidence="3" id="KW-0813">Transport</keyword>
<evidence type="ECO:0000313" key="15">
    <source>
        <dbReference type="EMBL" id="PLQ00089.1"/>
    </source>
</evidence>
<name>A0A2N5CCY2_9BURK</name>
<gene>
    <name evidence="15" type="ORF">CYJ10_13855</name>
</gene>
<comment type="subcellular location">
    <subcellularLocation>
        <location evidence="2">Cell membrane</location>
        <topology evidence="2">Multi-pass membrane protein</topology>
    </subcellularLocation>
</comment>
<dbReference type="Gene3D" id="1.20.950.20">
    <property type="entry name" value="Transmembrane di-heme cytochromes, Chain C"/>
    <property type="match status" value="1"/>
</dbReference>
<dbReference type="GO" id="GO:0005886">
    <property type="term" value="C:plasma membrane"/>
    <property type="evidence" value="ECO:0007669"/>
    <property type="project" value="UniProtKB-SubCell"/>
</dbReference>
<dbReference type="Pfam" id="PF01292">
    <property type="entry name" value="Ni_hydr_CYTB"/>
    <property type="match status" value="1"/>
</dbReference>
<keyword evidence="9 13" id="KW-1133">Transmembrane helix</keyword>
<dbReference type="GO" id="GO:0046872">
    <property type="term" value="F:metal ion binding"/>
    <property type="evidence" value="ECO:0007669"/>
    <property type="project" value="UniProtKB-KW"/>
</dbReference>
<evidence type="ECO:0000256" key="9">
    <source>
        <dbReference type="ARBA" id="ARBA00022989"/>
    </source>
</evidence>
<reference evidence="15 16" key="1">
    <citation type="submission" date="2017-12" db="EMBL/GenBank/DDBJ databases">
        <title>Genome sequence of the active heterotrophic nitrifier-denitrifier, Cupriavidus pauculus UM1.</title>
        <authorList>
            <person name="Putonti C."/>
            <person name="Castignetti D."/>
        </authorList>
    </citation>
    <scope>NUCLEOTIDE SEQUENCE [LARGE SCALE GENOMIC DNA]</scope>
    <source>
        <strain evidence="15 16">UM1</strain>
    </source>
</reference>
<dbReference type="PANTHER" id="PTHR30529">
    <property type="entry name" value="CYTOCHROME B561"/>
    <property type="match status" value="1"/>
</dbReference>
<dbReference type="GO" id="GO:0020037">
    <property type="term" value="F:heme binding"/>
    <property type="evidence" value="ECO:0007669"/>
    <property type="project" value="TreeGrafter"/>
</dbReference>
<dbReference type="AlphaFoldDB" id="A0A2N5CCY2"/>
<evidence type="ECO:0000313" key="16">
    <source>
        <dbReference type="Proteomes" id="UP000234341"/>
    </source>
</evidence>
<evidence type="ECO:0000256" key="4">
    <source>
        <dbReference type="ARBA" id="ARBA00022475"/>
    </source>
</evidence>
<keyword evidence="4" id="KW-1003">Cell membrane</keyword>
<dbReference type="InterPro" id="IPR011577">
    <property type="entry name" value="Cyt_b561_bac/Ni-Hgenase"/>
</dbReference>
<keyword evidence="11 13" id="KW-0472">Membrane</keyword>
<evidence type="ECO:0000256" key="6">
    <source>
        <dbReference type="ARBA" id="ARBA00022692"/>
    </source>
</evidence>
<feature type="transmembrane region" description="Helical" evidence="13">
    <location>
        <begin position="47"/>
        <end position="65"/>
    </location>
</feature>
<dbReference type="EMBL" id="PJRP01000005">
    <property type="protein sequence ID" value="PLQ00089.1"/>
    <property type="molecule type" value="Genomic_DNA"/>
</dbReference>
<evidence type="ECO:0000256" key="3">
    <source>
        <dbReference type="ARBA" id="ARBA00022448"/>
    </source>
</evidence>
<comment type="caution">
    <text evidence="15">The sequence shown here is derived from an EMBL/GenBank/DDBJ whole genome shotgun (WGS) entry which is preliminary data.</text>
</comment>
<dbReference type="GO" id="GO:0009055">
    <property type="term" value="F:electron transfer activity"/>
    <property type="evidence" value="ECO:0007669"/>
    <property type="project" value="InterPro"/>
</dbReference>
<dbReference type="InterPro" id="IPR052168">
    <property type="entry name" value="Cytochrome_b561_oxidase"/>
</dbReference>
<evidence type="ECO:0000256" key="12">
    <source>
        <dbReference type="ARBA" id="ARBA00037975"/>
    </source>
</evidence>
<comment type="cofactor">
    <cofactor evidence="1">
        <name>heme b</name>
        <dbReference type="ChEBI" id="CHEBI:60344"/>
    </cofactor>
</comment>
<evidence type="ECO:0000259" key="14">
    <source>
        <dbReference type="Pfam" id="PF01292"/>
    </source>
</evidence>
<feature type="transmembrane region" description="Helical" evidence="13">
    <location>
        <begin position="144"/>
        <end position="165"/>
    </location>
</feature>
<dbReference type="InterPro" id="IPR016174">
    <property type="entry name" value="Di-haem_cyt_TM"/>
</dbReference>